<feature type="active site" evidence="5">
    <location>
        <position position="16"/>
    </location>
</feature>
<name>A0A3T1CIB5_9SPHN</name>
<organism evidence="7 8">
    <name type="scientific">Qipengyuania flava</name>
    <dbReference type="NCBI Taxonomy" id="192812"/>
    <lineage>
        <taxon>Bacteria</taxon>
        <taxon>Pseudomonadati</taxon>
        <taxon>Pseudomonadota</taxon>
        <taxon>Alphaproteobacteria</taxon>
        <taxon>Sphingomonadales</taxon>
        <taxon>Erythrobacteraceae</taxon>
        <taxon>Qipengyuania</taxon>
    </lineage>
</organism>
<evidence type="ECO:0000256" key="4">
    <source>
        <dbReference type="ARBA" id="ARBA00022912"/>
    </source>
</evidence>
<reference evidence="7 8" key="1">
    <citation type="submission" date="2019-01" db="EMBL/GenBank/DDBJ databases">
        <title>Complete genome sequence of Erythrobacter flavus KJ5.</title>
        <authorList>
            <person name="Kanesaki Y."/>
            <person name="Brotosudarmo T."/>
            <person name="Moriuchi R."/>
            <person name="Awai K."/>
        </authorList>
    </citation>
    <scope>NUCLEOTIDE SEQUENCE [LARGE SCALE GENOMIC DNA]</scope>
    <source>
        <strain evidence="7 8">KJ5</strain>
    </source>
</reference>
<evidence type="ECO:0000313" key="8">
    <source>
        <dbReference type="Proteomes" id="UP000290057"/>
    </source>
</evidence>
<dbReference type="InterPro" id="IPR017867">
    <property type="entry name" value="Tyr_phospatase_low_mol_wt"/>
</dbReference>
<keyword evidence="4" id="KW-0904">Protein phosphatase</keyword>
<evidence type="ECO:0000256" key="5">
    <source>
        <dbReference type="PIRSR" id="PIRSR617867-1"/>
    </source>
</evidence>
<gene>
    <name evidence="7" type="ORF">EKJ_15270</name>
</gene>
<proteinExistence type="inferred from homology"/>
<dbReference type="InterPro" id="IPR036196">
    <property type="entry name" value="Ptyr_pPase_sf"/>
</dbReference>
<dbReference type="PRINTS" id="PR00719">
    <property type="entry name" value="LMWPTPASE"/>
</dbReference>
<evidence type="ECO:0000256" key="1">
    <source>
        <dbReference type="ARBA" id="ARBA00011063"/>
    </source>
</evidence>
<dbReference type="EMBL" id="AP019389">
    <property type="protein sequence ID" value="BBI20680.1"/>
    <property type="molecule type" value="Genomic_DNA"/>
</dbReference>
<dbReference type="AlphaFoldDB" id="A0A3T1CIB5"/>
<dbReference type="PANTHER" id="PTHR11717">
    <property type="entry name" value="LOW MOLECULAR WEIGHT PROTEIN TYROSINE PHOSPHATASE"/>
    <property type="match status" value="1"/>
</dbReference>
<dbReference type="RefSeq" id="WP_067504212.1">
    <property type="nucleotide sequence ID" value="NZ_AP019389.1"/>
</dbReference>
<dbReference type="Gene3D" id="3.40.50.2300">
    <property type="match status" value="1"/>
</dbReference>
<protein>
    <recommendedName>
        <fullName evidence="2">protein-tyrosine-phosphatase</fullName>
        <ecNumber evidence="2">3.1.3.48</ecNumber>
    </recommendedName>
</protein>
<evidence type="ECO:0000259" key="6">
    <source>
        <dbReference type="SMART" id="SM00226"/>
    </source>
</evidence>
<comment type="similarity">
    <text evidence="1">Belongs to the low molecular weight phosphotyrosine protein phosphatase family.</text>
</comment>
<evidence type="ECO:0000256" key="2">
    <source>
        <dbReference type="ARBA" id="ARBA00013064"/>
    </source>
</evidence>
<dbReference type="InterPro" id="IPR050438">
    <property type="entry name" value="LMW_PTPase"/>
</dbReference>
<dbReference type="PANTHER" id="PTHR11717:SF7">
    <property type="entry name" value="LOW MOLECULAR WEIGHT PHOSPHOTYROSINE PROTEIN PHOSPHATASE"/>
    <property type="match status" value="1"/>
</dbReference>
<keyword evidence="8" id="KW-1185">Reference proteome</keyword>
<feature type="active site" description="Proton donor" evidence="5">
    <location>
        <position position="125"/>
    </location>
</feature>
<dbReference type="EC" id="3.1.3.48" evidence="2"/>
<sequence>MAKPSILFVCLGNICRSPLAEAAFRQAAAEAGFAAEIDSAGTADYHVGEAPDPRTIAEAQRRGIDVSGYRGRQLVPDDFHRFDYILGMDRSNMANIARVDPGDGKAKTAMLLNIVPGQKGREVADPWFGEEDGFAVTWHEVDAGARALLAVLLDEYG</sequence>
<dbReference type="GO" id="GO:0004725">
    <property type="term" value="F:protein tyrosine phosphatase activity"/>
    <property type="evidence" value="ECO:0007669"/>
    <property type="project" value="UniProtKB-EC"/>
</dbReference>
<evidence type="ECO:0000313" key="7">
    <source>
        <dbReference type="EMBL" id="BBI20680.1"/>
    </source>
</evidence>
<dbReference type="SUPFAM" id="SSF52788">
    <property type="entry name" value="Phosphotyrosine protein phosphatases I"/>
    <property type="match status" value="1"/>
</dbReference>
<dbReference type="Pfam" id="PF01451">
    <property type="entry name" value="LMWPc"/>
    <property type="match status" value="1"/>
</dbReference>
<feature type="domain" description="Phosphotyrosine protein phosphatase I" evidence="6">
    <location>
        <begin position="4"/>
        <end position="151"/>
    </location>
</feature>
<evidence type="ECO:0000256" key="3">
    <source>
        <dbReference type="ARBA" id="ARBA00022801"/>
    </source>
</evidence>
<dbReference type="SMART" id="SM00226">
    <property type="entry name" value="LMWPc"/>
    <property type="match status" value="1"/>
</dbReference>
<dbReference type="Proteomes" id="UP000290057">
    <property type="component" value="Chromosome"/>
</dbReference>
<keyword evidence="3" id="KW-0378">Hydrolase</keyword>
<dbReference type="InterPro" id="IPR023485">
    <property type="entry name" value="Ptyr_pPase"/>
</dbReference>
<dbReference type="CDD" id="cd16343">
    <property type="entry name" value="LMWPTP"/>
    <property type="match status" value="1"/>
</dbReference>
<accession>A0A3T1CIB5</accession>
<feature type="active site" description="Nucleophile" evidence="5">
    <location>
        <position position="10"/>
    </location>
</feature>